<dbReference type="InterPro" id="IPR007667">
    <property type="entry name" value="Hypoxia_induced_domain"/>
</dbReference>
<dbReference type="STRING" id="1036808.A0A0C2ZMN2"/>
<sequence>GAAITIPSIYILNHRRTYFRSLPLQLKALGAIIVVFPMMNIRAEHRMLDCERSHWDDADKFAVERREHDERLQWGALTMKEKFADWTARHKLSFIVGSWAIAMTAAGAILMRDPLLTYSAIFIWPYQVVQARVWAQGLTLDVIIATGVLTHSQRAKIAQMRKVRVTSLKIGMS</sequence>
<evidence type="ECO:0000313" key="8">
    <source>
        <dbReference type="Proteomes" id="UP000053989"/>
    </source>
</evidence>
<feature type="domain" description="HIG1" evidence="6">
    <location>
        <begin position="64"/>
        <end position="161"/>
    </location>
</feature>
<dbReference type="HOGENOM" id="CLU_079101_1_0_1"/>
<evidence type="ECO:0000256" key="2">
    <source>
        <dbReference type="ARBA" id="ARBA00022692"/>
    </source>
</evidence>
<keyword evidence="2 5" id="KW-0812">Transmembrane</keyword>
<reference evidence="7 8" key="1">
    <citation type="submission" date="2014-04" db="EMBL/GenBank/DDBJ databases">
        <authorList>
            <consortium name="DOE Joint Genome Institute"/>
            <person name="Kuo A."/>
            <person name="Kohler A."/>
            <person name="Nagy L.G."/>
            <person name="Floudas D."/>
            <person name="Copeland A."/>
            <person name="Barry K.W."/>
            <person name="Cichocki N."/>
            <person name="Veneault-Fourrey C."/>
            <person name="LaButti K."/>
            <person name="Lindquist E.A."/>
            <person name="Lipzen A."/>
            <person name="Lundell T."/>
            <person name="Morin E."/>
            <person name="Murat C."/>
            <person name="Sun H."/>
            <person name="Tunlid A."/>
            <person name="Henrissat B."/>
            <person name="Grigoriev I.V."/>
            <person name="Hibbett D.S."/>
            <person name="Martin F."/>
            <person name="Nordberg H.P."/>
            <person name="Cantor M.N."/>
            <person name="Hua S.X."/>
        </authorList>
    </citation>
    <scope>NUCLEOTIDE SEQUENCE [LARGE SCALE GENOMIC DNA]</scope>
    <source>
        <strain evidence="7 8">Foug A</strain>
    </source>
</reference>
<accession>A0A0C2ZMN2</accession>
<comment type="subcellular location">
    <subcellularLocation>
        <location evidence="1">Mitochondrion</location>
    </subcellularLocation>
</comment>
<keyword evidence="8" id="KW-1185">Reference proteome</keyword>
<evidence type="ECO:0000256" key="3">
    <source>
        <dbReference type="ARBA" id="ARBA00022989"/>
    </source>
</evidence>
<dbReference type="OrthoDB" id="1915122at2759"/>
<evidence type="ECO:0000256" key="1">
    <source>
        <dbReference type="ARBA" id="ARBA00004173"/>
    </source>
</evidence>
<name>A0A0C2ZMN2_9AGAM</name>
<gene>
    <name evidence="7" type="ORF">SCLCIDRAFT_118566</name>
</gene>
<proteinExistence type="predicted"/>
<keyword evidence="3 5" id="KW-1133">Transmembrane helix</keyword>
<feature type="non-terminal residue" evidence="7">
    <location>
        <position position="1"/>
    </location>
</feature>
<dbReference type="AlphaFoldDB" id="A0A0C2ZMN2"/>
<protein>
    <recommendedName>
        <fullName evidence="6">HIG1 domain-containing protein</fullName>
    </recommendedName>
</protein>
<feature type="transmembrane region" description="Helical" evidence="5">
    <location>
        <begin position="92"/>
        <end position="111"/>
    </location>
</feature>
<dbReference type="FunCoup" id="A0A0C2ZMN2">
    <property type="interactions" value="61"/>
</dbReference>
<evidence type="ECO:0000259" key="6">
    <source>
        <dbReference type="PROSITE" id="PS51503"/>
    </source>
</evidence>
<reference evidence="8" key="2">
    <citation type="submission" date="2015-01" db="EMBL/GenBank/DDBJ databases">
        <title>Evolutionary Origins and Diversification of the Mycorrhizal Mutualists.</title>
        <authorList>
            <consortium name="DOE Joint Genome Institute"/>
            <consortium name="Mycorrhizal Genomics Consortium"/>
            <person name="Kohler A."/>
            <person name="Kuo A."/>
            <person name="Nagy L.G."/>
            <person name="Floudas D."/>
            <person name="Copeland A."/>
            <person name="Barry K.W."/>
            <person name="Cichocki N."/>
            <person name="Veneault-Fourrey C."/>
            <person name="LaButti K."/>
            <person name="Lindquist E.A."/>
            <person name="Lipzen A."/>
            <person name="Lundell T."/>
            <person name="Morin E."/>
            <person name="Murat C."/>
            <person name="Riley R."/>
            <person name="Ohm R."/>
            <person name="Sun H."/>
            <person name="Tunlid A."/>
            <person name="Henrissat B."/>
            <person name="Grigoriev I.V."/>
            <person name="Hibbett D.S."/>
            <person name="Martin F."/>
        </authorList>
    </citation>
    <scope>NUCLEOTIDE SEQUENCE [LARGE SCALE GENOMIC DNA]</scope>
    <source>
        <strain evidence="8">Foug A</strain>
    </source>
</reference>
<evidence type="ECO:0000256" key="5">
    <source>
        <dbReference type="SAM" id="Phobius"/>
    </source>
</evidence>
<keyword evidence="4 5" id="KW-0472">Membrane</keyword>
<organism evidence="7 8">
    <name type="scientific">Scleroderma citrinum Foug A</name>
    <dbReference type="NCBI Taxonomy" id="1036808"/>
    <lineage>
        <taxon>Eukaryota</taxon>
        <taxon>Fungi</taxon>
        <taxon>Dikarya</taxon>
        <taxon>Basidiomycota</taxon>
        <taxon>Agaricomycotina</taxon>
        <taxon>Agaricomycetes</taxon>
        <taxon>Agaricomycetidae</taxon>
        <taxon>Boletales</taxon>
        <taxon>Sclerodermatineae</taxon>
        <taxon>Sclerodermataceae</taxon>
        <taxon>Scleroderma</taxon>
    </lineage>
</organism>
<evidence type="ECO:0000313" key="7">
    <source>
        <dbReference type="EMBL" id="KIM62848.1"/>
    </source>
</evidence>
<feature type="transmembrane region" description="Helical" evidence="5">
    <location>
        <begin position="131"/>
        <end position="152"/>
    </location>
</feature>
<dbReference type="Proteomes" id="UP000053989">
    <property type="component" value="Unassembled WGS sequence"/>
</dbReference>
<dbReference type="GO" id="GO:0005739">
    <property type="term" value="C:mitochondrion"/>
    <property type="evidence" value="ECO:0007669"/>
    <property type="project" value="UniProtKB-SubCell"/>
</dbReference>
<dbReference type="InParanoid" id="A0A0C2ZMN2"/>
<evidence type="ECO:0000256" key="4">
    <source>
        <dbReference type="ARBA" id="ARBA00023136"/>
    </source>
</evidence>
<dbReference type="PROSITE" id="PS51503">
    <property type="entry name" value="HIG1"/>
    <property type="match status" value="1"/>
</dbReference>
<dbReference type="EMBL" id="KN822039">
    <property type="protein sequence ID" value="KIM62848.1"/>
    <property type="molecule type" value="Genomic_DNA"/>
</dbReference>